<evidence type="ECO:0000313" key="2">
    <source>
        <dbReference type="EMBL" id="KAJ8900819.1"/>
    </source>
</evidence>
<accession>A0AAV8UFN0</accession>
<feature type="region of interest" description="Disordered" evidence="1">
    <location>
        <begin position="1"/>
        <end position="43"/>
    </location>
</feature>
<evidence type="ECO:0000256" key="1">
    <source>
        <dbReference type="SAM" id="MobiDB-lite"/>
    </source>
</evidence>
<dbReference type="EMBL" id="JAMWBK010000013">
    <property type="protein sequence ID" value="KAJ8900819.1"/>
    <property type="molecule type" value="Genomic_DNA"/>
</dbReference>
<keyword evidence="3" id="KW-1185">Reference proteome</keyword>
<organism evidence="2 3">
    <name type="scientific">Rhodosorus marinus</name>
    <dbReference type="NCBI Taxonomy" id="101924"/>
    <lineage>
        <taxon>Eukaryota</taxon>
        <taxon>Rhodophyta</taxon>
        <taxon>Stylonematophyceae</taxon>
        <taxon>Stylonematales</taxon>
        <taxon>Stylonemataceae</taxon>
        <taxon>Rhodosorus</taxon>
    </lineage>
</organism>
<sequence length="311" mass="34829">MPKTAGFVGSLGGAQLPWRGRRSSTCSEAREPTRFTRPVTPTHGTTLSNVEGEWFGHETSFSGVSGERLTIPEYYVPDEFRNWDAKIYGFDCVTSVKEVEGNSLRVKLTRAMPTVGCEADAVVPEVFEETLPLSQDDGFVGFENGSFSRGPPKYASSSTWEHCMCYGKKRVRVLFPELDGRQKTRLFTEAWDGDYCNGALLSGCGSKISRIEGNGEMDASVQLEGKWSRRGYTWRKSDGTCQVSSVIESRNRFVKRFLPGGVTIDKVVDENGRIVLETSWNVSELTRIVLLRTYSETQELEEVSNYVDERC</sequence>
<evidence type="ECO:0000313" key="3">
    <source>
        <dbReference type="Proteomes" id="UP001157974"/>
    </source>
</evidence>
<protein>
    <submittedName>
        <fullName evidence="2">Uncharacterized protein</fullName>
    </submittedName>
</protein>
<proteinExistence type="predicted"/>
<name>A0AAV8UFN0_9RHOD</name>
<dbReference type="AlphaFoldDB" id="A0AAV8UFN0"/>
<comment type="caution">
    <text evidence="2">The sequence shown here is derived from an EMBL/GenBank/DDBJ whole genome shotgun (WGS) entry which is preliminary data.</text>
</comment>
<dbReference type="Proteomes" id="UP001157974">
    <property type="component" value="Unassembled WGS sequence"/>
</dbReference>
<reference evidence="2 3" key="1">
    <citation type="journal article" date="2023" name="Nat. Commun.">
        <title>Origin of minicircular mitochondrial genomes in red algae.</title>
        <authorList>
            <person name="Lee Y."/>
            <person name="Cho C.H."/>
            <person name="Lee Y.M."/>
            <person name="Park S.I."/>
            <person name="Yang J.H."/>
            <person name="West J.A."/>
            <person name="Bhattacharya D."/>
            <person name="Yoon H.S."/>
        </authorList>
    </citation>
    <scope>NUCLEOTIDE SEQUENCE [LARGE SCALE GENOMIC DNA]</scope>
    <source>
        <strain evidence="2 3">CCMP1338</strain>
        <tissue evidence="2">Whole cell</tissue>
    </source>
</reference>
<gene>
    <name evidence="2" type="ORF">NDN08_000118</name>
</gene>